<dbReference type="InterPro" id="IPR052900">
    <property type="entry name" value="Phospholipid_Metab_Enz"/>
</dbReference>
<dbReference type="EMBL" id="PYYB01000001">
    <property type="protein sequence ID" value="PTL59831.1"/>
    <property type="molecule type" value="Genomic_DNA"/>
</dbReference>
<sequence>MSHPSRTTRRRFLTGAAATGGAVVLAPQTFALGLASARKAPVFRGGRFADGVICGDPTPTGCTLWSRVTGVEGAGRVELEVATDRAFRRVVQRRQIATSGAANHAVKARLTGLKPYEQYYYRFSTRTGESRVGRLRTALPAGSQQPVRFAFFSCQDYTHGWYNAHEVMAKEDLDFVVCLGDYIYSETYHSVKGTKTAVRDDRIGRSGPNRDIVREALTLSDYRAKYSLYRSDPALQAVHARFPMVMLWDDHEVQDNYAGAEKDGGLPAAKRYGAARKAAARKAFFESMPAFPGSSGQRIYRSLRFGDVVDLVVMDQRSYRQDQPCGDAVVAPCAELEQPRALLGRTQLDAVKQRLGSSTAAWKVLANEVTMMPTRVLGGANYSYDTWSGYPGEREELLGFLRDRAIKDTVFITGDIHTFIAGDVRTAAGETVATEFVGGSITSQSLGETKLDVGGGVVLPGNDANPQTDPGLIDTLRGFNPWVDQADFDHHGYGKVVATPSAFDCQMVRMETIKRRTTKTLPSTGWRYRVARGQQSIKGVNGPPATA</sequence>
<dbReference type="CDD" id="cd07389">
    <property type="entry name" value="MPP_PhoD"/>
    <property type="match status" value="1"/>
</dbReference>
<accession>A0A2T4UKT5</accession>
<dbReference type="InterPro" id="IPR006311">
    <property type="entry name" value="TAT_signal"/>
</dbReference>
<proteinExistence type="predicted"/>
<comment type="caution">
    <text evidence="3">The sequence shown here is derived from an EMBL/GenBank/DDBJ whole genome shotgun (WGS) entry which is preliminary data.</text>
</comment>
<evidence type="ECO:0000313" key="4">
    <source>
        <dbReference type="Proteomes" id="UP000240739"/>
    </source>
</evidence>
<name>A0A2T4UKT5_9ACTN</name>
<protein>
    <submittedName>
        <fullName evidence="3">Alkaline phosphatase</fullName>
    </submittedName>
</protein>
<dbReference type="InterPro" id="IPR018946">
    <property type="entry name" value="PhoD-like_MPP"/>
</dbReference>
<dbReference type="PROSITE" id="PS51318">
    <property type="entry name" value="TAT"/>
    <property type="match status" value="1"/>
</dbReference>
<dbReference type="NCBIfam" id="TIGR01409">
    <property type="entry name" value="TAT_signal_seq"/>
    <property type="match status" value="1"/>
</dbReference>
<dbReference type="Pfam" id="PF16655">
    <property type="entry name" value="PhoD_N"/>
    <property type="match status" value="1"/>
</dbReference>
<dbReference type="InterPro" id="IPR029052">
    <property type="entry name" value="Metallo-depent_PP-like"/>
</dbReference>
<organism evidence="3 4">
    <name type="scientific">Paraconexibacter algicola</name>
    <dbReference type="NCBI Taxonomy" id="2133960"/>
    <lineage>
        <taxon>Bacteria</taxon>
        <taxon>Bacillati</taxon>
        <taxon>Actinomycetota</taxon>
        <taxon>Thermoleophilia</taxon>
        <taxon>Solirubrobacterales</taxon>
        <taxon>Paraconexibacteraceae</taxon>
        <taxon>Paraconexibacter</taxon>
    </lineage>
</organism>
<keyword evidence="4" id="KW-1185">Reference proteome</keyword>
<dbReference type="OrthoDB" id="327733at2"/>
<dbReference type="PANTHER" id="PTHR43606">
    <property type="entry name" value="PHOSPHATASE, PUTATIVE (AFU_ORTHOLOGUE AFUA_6G08710)-RELATED"/>
    <property type="match status" value="1"/>
</dbReference>
<reference evidence="3 4" key="1">
    <citation type="submission" date="2018-03" db="EMBL/GenBank/DDBJ databases">
        <title>Aquarubrobacter algicola gen. nov., sp. nov., a novel actinobacterium isolated from shallow eutrophic lake during the end of cyanobacterial harmful algal blooms.</title>
        <authorList>
            <person name="Chun S.J."/>
        </authorList>
    </citation>
    <scope>NUCLEOTIDE SEQUENCE [LARGE SCALE GENOMIC DNA]</scope>
    <source>
        <strain evidence="3 4">Seoho-28</strain>
    </source>
</reference>
<dbReference type="InterPro" id="IPR019546">
    <property type="entry name" value="TAT_signal_bac_arc"/>
</dbReference>
<gene>
    <name evidence="3" type="ORF">C7Y72_09300</name>
</gene>
<dbReference type="AlphaFoldDB" id="A0A2T4UKT5"/>
<dbReference type="InterPro" id="IPR038607">
    <property type="entry name" value="PhoD-like_sf"/>
</dbReference>
<feature type="domain" description="Phospholipase D N-terminal" evidence="2">
    <location>
        <begin position="51"/>
        <end position="137"/>
    </location>
</feature>
<evidence type="ECO:0000313" key="3">
    <source>
        <dbReference type="EMBL" id="PTL59831.1"/>
    </source>
</evidence>
<dbReference type="RefSeq" id="WP_107568475.1">
    <property type="nucleotide sequence ID" value="NZ_PYYB01000001.1"/>
</dbReference>
<evidence type="ECO:0000259" key="1">
    <source>
        <dbReference type="Pfam" id="PF09423"/>
    </source>
</evidence>
<dbReference type="SUPFAM" id="SSF56300">
    <property type="entry name" value="Metallo-dependent phosphatases"/>
    <property type="match status" value="1"/>
</dbReference>
<dbReference type="InterPro" id="IPR032093">
    <property type="entry name" value="PhoD_N"/>
</dbReference>
<dbReference type="Gene3D" id="3.60.21.70">
    <property type="entry name" value="PhoD-like phosphatase"/>
    <property type="match status" value="1"/>
</dbReference>
<dbReference type="PANTHER" id="PTHR43606:SF2">
    <property type="entry name" value="ALKALINE PHOSPHATASE FAMILY PROTEIN (AFU_ORTHOLOGUE AFUA_5G03860)"/>
    <property type="match status" value="1"/>
</dbReference>
<dbReference type="Pfam" id="PF09423">
    <property type="entry name" value="PhoD"/>
    <property type="match status" value="1"/>
</dbReference>
<dbReference type="Proteomes" id="UP000240739">
    <property type="component" value="Unassembled WGS sequence"/>
</dbReference>
<feature type="domain" description="PhoD-like phosphatase metallophosphatase" evidence="1">
    <location>
        <begin position="149"/>
        <end position="504"/>
    </location>
</feature>
<evidence type="ECO:0000259" key="2">
    <source>
        <dbReference type="Pfam" id="PF16655"/>
    </source>
</evidence>
<dbReference type="Gene3D" id="2.60.40.380">
    <property type="entry name" value="Purple acid phosphatase-like, N-terminal"/>
    <property type="match status" value="1"/>
</dbReference>